<reference evidence="2 3" key="1">
    <citation type="submission" date="2016-10" db="EMBL/GenBank/DDBJ databases">
        <authorList>
            <person name="de Groot N.N."/>
        </authorList>
    </citation>
    <scope>NUCLEOTIDE SEQUENCE [LARGE SCALE GENOMIC DNA]</scope>
    <source>
        <strain evidence="2 3">StLB037</strain>
    </source>
</reference>
<feature type="region of interest" description="Disordered" evidence="1">
    <location>
        <begin position="131"/>
        <end position="180"/>
    </location>
</feature>
<sequence length="180" mass="19137">MGRPRRKVVLLLVALATVIAVGRLVGEPPGVLEDEEAAGFADHGLLTAISVTAIAPDRMDAVSAALQQGVIAGRANESPYGWSLLSATDDAISVAAYYHWGKGGPLDLTARPDWGRACRVYDLGTKPVIVHPIDCPEDAPDHPSGDRARPRPERQGLARPRRARAPPWGLAPPPPVRLDA</sequence>
<organism evidence="2 3">
    <name type="scientific">Microbacterium testaceum (strain StLB037)</name>
    <dbReference type="NCBI Taxonomy" id="979556"/>
    <lineage>
        <taxon>Bacteria</taxon>
        <taxon>Bacillati</taxon>
        <taxon>Actinomycetota</taxon>
        <taxon>Actinomycetes</taxon>
        <taxon>Micrococcales</taxon>
        <taxon>Microbacteriaceae</taxon>
        <taxon>Microbacterium</taxon>
    </lineage>
</organism>
<gene>
    <name evidence="2" type="ORF">SAMN04487788_1354</name>
</gene>
<dbReference type="RefSeq" id="WP_074694877.1">
    <property type="nucleotide sequence ID" value="NZ_FNJN01000003.1"/>
</dbReference>
<dbReference type="Proteomes" id="UP000186456">
    <property type="component" value="Unassembled WGS sequence"/>
</dbReference>
<name>A0A1H0NHP3_MICTS</name>
<dbReference type="AlphaFoldDB" id="A0A1H0NHP3"/>
<accession>A0A1H0NHP3</accession>
<evidence type="ECO:0000313" key="3">
    <source>
        <dbReference type="Proteomes" id="UP000186456"/>
    </source>
</evidence>
<protein>
    <submittedName>
        <fullName evidence="2">Uncharacterized protein</fullName>
    </submittedName>
</protein>
<feature type="compositionally biased region" description="Basic and acidic residues" evidence="1">
    <location>
        <begin position="139"/>
        <end position="156"/>
    </location>
</feature>
<evidence type="ECO:0000256" key="1">
    <source>
        <dbReference type="SAM" id="MobiDB-lite"/>
    </source>
</evidence>
<dbReference type="EMBL" id="FNJN01000003">
    <property type="protein sequence ID" value="SDO92272.1"/>
    <property type="molecule type" value="Genomic_DNA"/>
</dbReference>
<evidence type="ECO:0000313" key="2">
    <source>
        <dbReference type="EMBL" id="SDO92272.1"/>
    </source>
</evidence>
<feature type="compositionally biased region" description="Pro residues" evidence="1">
    <location>
        <begin position="169"/>
        <end position="180"/>
    </location>
</feature>
<proteinExistence type="predicted"/>